<name>M5RGR3_9BACT</name>
<proteinExistence type="predicted"/>
<evidence type="ECO:0000313" key="2">
    <source>
        <dbReference type="Proteomes" id="UP000011991"/>
    </source>
</evidence>
<keyword evidence="2" id="KW-1185">Reference proteome</keyword>
<evidence type="ECO:0000313" key="1">
    <source>
        <dbReference type="EMBL" id="EMI18573.1"/>
    </source>
</evidence>
<dbReference type="EMBL" id="ANOG01000647">
    <property type="protein sequence ID" value="EMI18573.1"/>
    <property type="molecule type" value="Genomic_DNA"/>
</dbReference>
<dbReference type="PATRIC" id="fig|1265738.3.peg.4512"/>
<sequence length="40" mass="4492">MLSLLCHDQVRRLCASSVTLDVLLELTQPALDAYFEQPVC</sequence>
<dbReference type="AlphaFoldDB" id="M5RGR3"/>
<comment type="caution">
    <text evidence="1">The sequence shown here is derived from an EMBL/GenBank/DDBJ whole genome shotgun (WGS) entry which is preliminary data.</text>
</comment>
<dbReference type="Proteomes" id="UP000011991">
    <property type="component" value="Unassembled WGS sequence"/>
</dbReference>
<gene>
    <name evidence="1" type="ORF">RMSM_04495</name>
</gene>
<accession>M5RGR3</accession>
<protein>
    <submittedName>
        <fullName evidence="1">Uncharacterized protein</fullName>
    </submittedName>
</protein>
<reference evidence="1 2" key="1">
    <citation type="journal article" date="2013" name="Mar. Genomics">
        <title>Expression of sulfatases in Rhodopirellula baltica and the diversity of sulfatases in the genus Rhodopirellula.</title>
        <authorList>
            <person name="Wegner C.E."/>
            <person name="Richter-Heitmann T."/>
            <person name="Klindworth A."/>
            <person name="Klockow C."/>
            <person name="Richter M."/>
            <person name="Achstetter T."/>
            <person name="Glockner F.O."/>
            <person name="Harder J."/>
        </authorList>
    </citation>
    <scope>NUCLEOTIDE SEQUENCE [LARGE SCALE GENOMIC DNA]</scope>
    <source>
        <strain evidence="1 2">SM1</strain>
    </source>
</reference>
<organism evidence="1 2">
    <name type="scientific">Rhodopirellula maiorica SM1</name>
    <dbReference type="NCBI Taxonomy" id="1265738"/>
    <lineage>
        <taxon>Bacteria</taxon>
        <taxon>Pseudomonadati</taxon>
        <taxon>Planctomycetota</taxon>
        <taxon>Planctomycetia</taxon>
        <taxon>Pirellulales</taxon>
        <taxon>Pirellulaceae</taxon>
        <taxon>Novipirellula</taxon>
    </lineage>
</organism>